<reference evidence="4 5" key="1">
    <citation type="submission" date="2024-07" db="EMBL/GenBank/DDBJ databases">
        <title>Section-level genome sequencing and comparative genomics of Aspergillus sections Usti and Cavernicolus.</title>
        <authorList>
            <consortium name="Lawrence Berkeley National Laboratory"/>
            <person name="Nybo J.L."/>
            <person name="Vesth T.C."/>
            <person name="Theobald S."/>
            <person name="Frisvad J.C."/>
            <person name="Larsen T.O."/>
            <person name="Kjaerboelling I."/>
            <person name="Rothschild-Mancinelli K."/>
            <person name="Lyhne E.K."/>
            <person name="Kogle M.E."/>
            <person name="Barry K."/>
            <person name="Clum A."/>
            <person name="Na H."/>
            <person name="Ledsgaard L."/>
            <person name="Lin J."/>
            <person name="Lipzen A."/>
            <person name="Kuo A."/>
            <person name="Riley R."/>
            <person name="Mondo S."/>
            <person name="LaButti K."/>
            <person name="Haridas S."/>
            <person name="Pangalinan J."/>
            <person name="Salamov A.A."/>
            <person name="Simmons B.A."/>
            <person name="Magnuson J.K."/>
            <person name="Chen J."/>
            <person name="Drula E."/>
            <person name="Henrissat B."/>
            <person name="Wiebenga A."/>
            <person name="Lubbers R.J."/>
            <person name="Gomes A.C."/>
            <person name="Makela M.R."/>
            <person name="Stajich J."/>
            <person name="Grigoriev I.V."/>
            <person name="Mortensen U.H."/>
            <person name="De vries R.P."/>
            <person name="Baker S.E."/>
            <person name="Andersen M.R."/>
        </authorList>
    </citation>
    <scope>NUCLEOTIDE SEQUENCE [LARGE SCALE GENOMIC DNA]</scope>
    <source>
        <strain evidence="4 5">CBS 600.67</strain>
    </source>
</reference>
<dbReference type="Pfam" id="PF17111">
    <property type="entry name" value="PigL_N"/>
    <property type="match status" value="1"/>
</dbReference>
<feature type="domain" description="Azaphilone pigments biosynthesis cluster protein L N-terminal" evidence="3">
    <location>
        <begin position="2"/>
        <end position="203"/>
    </location>
</feature>
<proteinExistence type="predicted"/>
<name>A0ABR4J2M1_9EURO</name>
<feature type="compositionally biased region" description="Polar residues" evidence="2">
    <location>
        <begin position="377"/>
        <end position="386"/>
    </location>
</feature>
<protein>
    <recommendedName>
        <fullName evidence="3">Azaphilone pigments biosynthesis cluster protein L N-terminal domain-containing protein</fullName>
    </recommendedName>
</protein>
<keyword evidence="1" id="KW-0175">Coiled coil</keyword>
<sequence length="408" mass="45669">MAEPLGIAASVLAIITTAIQSTKSLHDTVRHFKVRNKTLQRLKDELEDLTEILDLLTHAVNTEASVLVLLQGPIDRCSQVCREFEQSMKVFSRNSKTGFRDWRKMEFMGGDINEFIDIISGYRSTISVGLGTITMLTSKVSYQVLQEYNEMTKDTSYNLEVSLQRIDERLAQLIIEDPDTSSAGDIDLKDEGAVTKQCLCICEDMKLHIDSLATRESSILQNSPQTDTEEAAQKPFEAQQLTRQALGENQNSFAEIIGSLRERLKFLVGNEDPRYDNERLRLQEDISISKQCLEVCKVASDISDQKIFRVGEVITDGDSDQVVVTTLADLFDVRKVMSPGNSAQLVGSMAPENLRHLVDNRYSSFIFKSTRASSPRTGYYEQNSGLSKRGQAPSPKQMRKLVMGGAMD</sequence>
<dbReference type="Proteomes" id="UP001610335">
    <property type="component" value="Unassembled WGS sequence"/>
</dbReference>
<organism evidence="4 5">
    <name type="scientific">Aspergillus cavernicola</name>
    <dbReference type="NCBI Taxonomy" id="176166"/>
    <lineage>
        <taxon>Eukaryota</taxon>
        <taxon>Fungi</taxon>
        <taxon>Dikarya</taxon>
        <taxon>Ascomycota</taxon>
        <taxon>Pezizomycotina</taxon>
        <taxon>Eurotiomycetes</taxon>
        <taxon>Eurotiomycetidae</taxon>
        <taxon>Eurotiales</taxon>
        <taxon>Aspergillaceae</taxon>
        <taxon>Aspergillus</taxon>
        <taxon>Aspergillus subgen. Nidulantes</taxon>
    </lineage>
</organism>
<accession>A0ABR4J2M1</accession>
<keyword evidence="5" id="KW-1185">Reference proteome</keyword>
<feature type="coiled-coil region" evidence="1">
    <location>
        <begin position="29"/>
        <end position="59"/>
    </location>
</feature>
<feature type="region of interest" description="Disordered" evidence="2">
    <location>
        <begin position="377"/>
        <end position="408"/>
    </location>
</feature>
<evidence type="ECO:0000259" key="3">
    <source>
        <dbReference type="Pfam" id="PF17111"/>
    </source>
</evidence>
<dbReference type="InterPro" id="IPR031348">
    <property type="entry name" value="PigL_N"/>
</dbReference>
<gene>
    <name evidence="4" type="ORF">BDW59DRAFT_169019</name>
</gene>
<evidence type="ECO:0000313" key="5">
    <source>
        <dbReference type="Proteomes" id="UP001610335"/>
    </source>
</evidence>
<evidence type="ECO:0000313" key="4">
    <source>
        <dbReference type="EMBL" id="KAL2833322.1"/>
    </source>
</evidence>
<evidence type="ECO:0000256" key="2">
    <source>
        <dbReference type="SAM" id="MobiDB-lite"/>
    </source>
</evidence>
<evidence type="ECO:0000256" key="1">
    <source>
        <dbReference type="SAM" id="Coils"/>
    </source>
</evidence>
<dbReference type="EMBL" id="JBFXLS010000004">
    <property type="protein sequence ID" value="KAL2833322.1"/>
    <property type="molecule type" value="Genomic_DNA"/>
</dbReference>
<comment type="caution">
    <text evidence="4">The sequence shown here is derived from an EMBL/GenBank/DDBJ whole genome shotgun (WGS) entry which is preliminary data.</text>
</comment>